<dbReference type="Gene3D" id="3.40.50.720">
    <property type="entry name" value="NAD(P)-binding Rossmann-like Domain"/>
    <property type="match status" value="1"/>
</dbReference>
<keyword evidence="3" id="KW-1185">Reference proteome</keyword>
<dbReference type="Pfam" id="PF00106">
    <property type="entry name" value="adh_short"/>
    <property type="match status" value="1"/>
</dbReference>
<dbReference type="VEuPathDB" id="FungiDB:ASPVEDRAFT_23609"/>
<dbReference type="SUPFAM" id="SSF51735">
    <property type="entry name" value="NAD(P)-binding Rossmann-fold domains"/>
    <property type="match status" value="1"/>
</dbReference>
<dbReference type="PANTHER" id="PTHR47534">
    <property type="entry name" value="YALI0E05731P"/>
    <property type="match status" value="1"/>
</dbReference>
<keyword evidence="1" id="KW-0560">Oxidoreductase</keyword>
<dbReference type="InterPro" id="IPR002347">
    <property type="entry name" value="SDR_fam"/>
</dbReference>
<protein>
    <recommendedName>
        <fullName evidence="4">NAD(P)-binding protein</fullName>
    </recommendedName>
</protein>
<dbReference type="GO" id="GO:0016491">
    <property type="term" value="F:oxidoreductase activity"/>
    <property type="evidence" value="ECO:0007669"/>
    <property type="project" value="UniProtKB-KW"/>
</dbReference>
<reference evidence="3" key="1">
    <citation type="journal article" date="2017" name="Genome Biol.">
        <title>Comparative genomics reveals high biological diversity and specific adaptations in the industrially and medically important fungal genus Aspergillus.</title>
        <authorList>
            <person name="de Vries R.P."/>
            <person name="Riley R."/>
            <person name="Wiebenga A."/>
            <person name="Aguilar-Osorio G."/>
            <person name="Amillis S."/>
            <person name="Uchima C.A."/>
            <person name="Anderluh G."/>
            <person name="Asadollahi M."/>
            <person name="Askin M."/>
            <person name="Barry K."/>
            <person name="Battaglia E."/>
            <person name="Bayram O."/>
            <person name="Benocci T."/>
            <person name="Braus-Stromeyer S.A."/>
            <person name="Caldana C."/>
            <person name="Canovas D."/>
            <person name="Cerqueira G.C."/>
            <person name="Chen F."/>
            <person name="Chen W."/>
            <person name="Choi C."/>
            <person name="Clum A."/>
            <person name="Dos Santos R.A."/>
            <person name="Damasio A.R."/>
            <person name="Diallinas G."/>
            <person name="Emri T."/>
            <person name="Fekete E."/>
            <person name="Flipphi M."/>
            <person name="Freyberg S."/>
            <person name="Gallo A."/>
            <person name="Gournas C."/>
            <person name="Habgood R."/>
            <person name="Hainaut M."/>
            <person name="Harispe M.L."/>
            <person name="Henrissat B."/>
            <person name="Hilden K.S."/>
            <person name="Hope R."/>
            <person name="Hossain A."/>
            <person name="Karabika E."/>
            <person name="Karaffa L."/>
            <person name="Karanyi Z."/>
            <person name="Krasevec N."/>
            <person name="Kuo A."/>
            <person name="Kusch H."/>
            <person name="LaButti K."/>
            <person name="Lagendijk E.L."/>
            <person name="Lapidus A."/>
            <person name="Levasseur A."/>
            <person name="Lindquist E."/>
            <person name="Lipzen A."/>
            <person name="Logrieco A.F."/>
            <person name="MacCabe A."/>
            <person name="Maekelae M.R."/>
            <person name="Malavazi I."/>
            <person name="Melin P."/>
            <person name="Meyer V."/>
            <person name="Mielnichuk N."/>
            <person name="Miskei M."/>
            <person name="Molnar A.P."/>
            <person name="Mule G."/>
            <person name="Ngan C.Y."/>
            <person name="Orejas M."/>
            <person name="Orosz E."/>
            <person name="Ouedraogo J.P."/>
            <person name="Overkamp K.M."/>
            <person name="Park H.-S."/>
            <person name="Perrone G."/>
            <person name="Piumi F."/>
            <person name="Punt P.J."/>
            <person name="Ram A.F."/>
            <person name="Ramon A."/>
            <person name="Rauscher S."/>
            <person name="Record E."/>
            <person name="Riano-Pachon D.M."/>
            <person name="Robert V."/>
            <person name="Roehrig J."/>
            <person name="Ruller R."/>
            <person name="Salamov A."/>
            <person name="Salih N.S."/>
            <person name="Samson R.A."/>
            <person name="Sandor E."/>
            <person name="Sanguinetti M."/>
            <person name="Schuetze T."/>
            <person name="Sepcic K."/>
            <person name="Shelest E."/>
            <person name="Sherlock G."/>
            <person name="Sophianopoulou V."/>
            <person name="Squina F.M."/>
            <person name="Sun H."/>
            <person name="Susca A."/>
            <person name="Todd R.B."/>
            <person name="Tsang A."/>
            <person name="Unkles S.E."/>
            <person name="van de Wiele N."/>
            <person name="van Rossen-Uffink D."/>
            <person name="Oliveira J.V."/>
            <person name="Vesth T.C."/>
            <person name="Visser J."/>
            <person name="Yu J.-H."/>
            <person name="Zhou M."/>
            <person name="Andersen M.R."/>
            <person name="Archer D.B."/>
            <person name="Baker S.E."/>
            <person name="Benoit I."/>
            <person name="Brakhage A.A."/>
            <person name="Braus G.H."/>
            <person name="Fischer R."/>
            <person name="Frisvad J.C."/>
            <person name="Goldman G.H."/>
            <person name="Houbraken J."/>
            <person name="Oakley B."/>
            <person name="Pocsi I."/>
            <person name="Scazzocchio C."/>
            <person name="Seiboth B."/>
            <person name="vanKuyk P.A."/>
            <person name="Wortman J."/>
            <person name="Dyer P.S."/>
            <person name="Grigoriev I.V."/>
        </authorList>
    </citation>
    <scope>NUCLEOTIDE SEQUENCE [LARGE SCALE GENOMIC DNA]</scope>
    <source>
        <strain evidence="3">CBS 583.65</strain>
    </source>
</reference>
<dbReference type="Proteomes" id="UP000184073">
    <property type="component" value="Unassembled WGS sequence"/>
</dbReference>
<gene>
    <name evidence="2" type="ORF">ASPVEDRAFT_23609</name>
</gene>
<dbReference type="RefSeq" id="XP_040662368.1">
    <property type="nucleotide sequence ID" value="XM_040809566.1"/>
</dbReference>
<dbReference type="STRING" id="1036611.A0A1L9P505"/>
<accession>A0A1L9P505</accession>
<sequence>MVSLKTVQASNARLRAIPNLTTLFVGGTSGIGQSTLRQLARHADSPTAYIVGRSQARATPFLSELQQTNPKGRFHFIEADASLARNVDAACKEILAKEKHLNFLFMTPGGISLGGRNETIEGIDHLFSLRYYARMRFIQNLLPLLSSTPSSSPSRVISIYGGGFEFPINTSDLDLKHTFSLLNAYKHSITMTSLAMEHLAKTNPAVSFVHAYPGLVGTNIYNNSFPAPVAAVYNYAMWPLMWPFSVDLKEAGERHLFHLASGRYPARDAVPVDEEEVATGITGEKGGGAYLLDWKGDVRSSAKILEQYREQGVAEMVWRHTEGLLEEAVRR</sequence>
<dbReference type="InterPro" id="IPR036291">
    <property type="entry name" value="NAD(P)-bd_dom_sf"/>
</dbReference>
<organism evidence="2 3">
    <name type="scientific">Aspergillus versicolor CBS 583.65</name>
    <dbReference type="NCBI Taxonomy" id="1036611"/>
    <lineage>
        <taxon>Eukaryota</taxon>
        <taxon>Fungi</taxon>
        <taxon>Dikarya</taxon>
        <taxon>Ascomycota</taxon>
        <taxon>Pezizomycotina</taxon>
        <taxon>Eurotiomycetes</taxon>
        <taxon>Eurotiomycetidae</taxon>
        <taxon>Eurotiales</taxon>
        <taxon>Aspergillaceae</taxon>
        <taxon>Aspergillus</taxon>
        <taxon>Aspergillus subgen. Nidulantes</taxon>
    </lineage>
</organism>
<evidence type="ECO:0000256" key="1">
    <source>
        <dbReference type="ARBA" id="ARBA00023002"/>
    </source>
</evidence>
<dbReference type="OrthoDB" id="2898509at2759"/>
<dbReference type="AlphaFoldDB" id="A0A1L9P505"/>
<name>A0A1L9P505_ASPVE</name>
<proteinExistence type="predicted"/>
<dbReference type="GeneID" id="63725077"/>
<dbReference type="PANTHER" id="PTHR47534:SF2">
    <property type="entry name" value="KETOREDUCTASE (KR) DOMAIN-CONTAINING PROTEIN-RELATED"/>
    <property type="match status" value="1"/>
</dbReference>
<evidence type="ECO:0000313" key="2">
    <source>
        <dbReference type="EMBL" id="OJI96605.1"/>
    </source>
</evidence>
<dbReference type="EMBL" id="KV878125">
    <property type="protein sequence ID" value="OJI96605.1"/>
    <property type="molecule type" value="Genomic_DNA"/>
</dbReference>
<evidence type="ECO:0008006" key="4">
    <source>
        <dbReference type="Google" id="ProtNLM"/>
    </source>
</evidence>
<dbReference type="InterPro" id="IPR052228">
    <property type="entry name" value="Sec_Metab_Biosynth_Oxidored"/>
</dbReference>
<evidence type="ECO:0000313" key="3">
    <source>
        <dbReference type="Proteomes" id="UP000184073"/>
    </source>
</evidence>